<accession>C0P1D9</accession>
<reference evidence="1" key="1">
    <citation type="submission" date="2009-02" db="EMBL/GenBank/DDBJ databases">
        <title>The Genome Sequence of Ajellomyces capsulatus strain G186AR.</title>
        <authorList>
            <consortium name="The Broad Institute Genome Sequencing Platform"/>
            <person name="Champion M."/>
            <person name="Cuomo C."/>
            <person name="Ma L.-J."/>
            <person name="Henn M.R."/>
            <person name="Sil A."/>
            <person name="Goldman B."/>
            <person name="Young S.K."/>
            <person name="Kodira C.D."/>
            <person name="Zeng Q."/>
            <person name="Koehrsen M."/>
            <person name="Alvarado L."/>
            <person name="Berlin A."/>
            <person name="Borenstein D."/>
            <person name="Chen Z."/>
            <person name="Engels R."/>
            <person name="Freedman E."/>
            <person name="Gellesch M."/>
            <person name="Goldberg J."/>
            <person name="Griggs A."/>
            <person name="Gujja S."/>
            <person name="Heiman D."/>
            <person name="Hepburn T."/>
            <person name="Howarth C."/>
            <person name="Jen D."/>
            <person name="Larson L."/>
            <person name="Lewis B."/>
            <person name="Mehta T."/>
            <person name="Park D."/>
            <person name="Pearson M."/>
            <person name="Roberts A."/>
            <person name="Saif S."/>
            <person name="Shea T."/>
            <person name="Shenoy N."/>
            <person name="Sisk P."/>
            <person name="Stolte C."/>
            <person name="Sykes S."/>
            <person name="Walk T."/>
            <person name="White J."/>
            <person name="Yandava C."/>
            <person name="Klein B."/>
            <person name="McEwen J.G."/>
            <person name="Puccia R."/>
            <person name="Goldman G.H."/>
            <person name="Felipe M.S."/>
            <person name="Nino-Vega G."/>
            <person name="San-Blas G."/>
            <person name="Taylor J."/>
            <person name="Mendoza L."/>
            <person name="Galagan J."/>
            <person name="Nusbaum C."/>
            <person name="Birren B."/>
        </authorList>
    </citation>
    <scope>NUCLEOTIDE SEQUENCE</scope>
    <source>
        <strain evidence="1">G186AR</strain>
    </source>
</reference>
<proteinExistence type="predicted"/>
<gene>
    <name evidence="1" type="ORF">HCBG_09219</name>
</gene>
<name>C0P1D9_AJECG</name>
<dbReference type="Proteomes" id="UP000001631">
    <property type="component" value="Unassembled WGS sequence"/>
</dbReference>
<protein>
    <submittedName>
        <fullName evidence="1">Uncharacterized protein</fullName>
    </submittedName>
</protein>
<organism evidence="1 2">
    <name type="scientific">Ajellomyces capsulatus (strain G186AR / H82 / ATCC MYA-2454 / RMSCC 2432)</name>
    <name type="common">Darling's disease fungus</name>
    <name type="synonym">Histoplasma capsulatum</name>
    <dbReference type="NCBI Taxonomy" id="447093"/>
    <lineage>
        <taxon>Eukaryota</taxon>
        <taxon>Fungi</taxon>
        <taxon>Dikarya</taxon>
        <taxon>Ascomycota</taxon>
        <taxon>Pezizomycotina</taxon>
        <taxon>Eurotiomycetes</taxon>
        <taxon>Eurotiomycetidae</taxon>
        <taxon>Onygenales</taxon>
        <taxon>Ajellomycetaceae</taxon>
        <taxon>Histoplasma</taxon>
    </lineage>
</organism>
<dbReference type="EMBL" id="GG663422">
    <property type="protein sequence ID" value="EEH02540.1"/>
    <property type="molecule type" value="Genomic_DNA"/>
</dbReference>
<evidence type="ECO:0000313" key="2">
    <source>
        <dbReference type="Proteomes" id="UP000001631"/>
    </source>
</evidence>
<evidence type="ECO:0000313" key="1">
    <source>
        <dbReference type="EMBL" id="EEH02540.1"/>
    </source>
</evidence>
<dbReference type="HOGENOM" id="CLU_1926999_0_0_1"/>
<sequence length="131" mass="14505">MPTRGVRLCYQAKGYRNRTSDCFTPPEWLSVSSSAAVIWSEFFSDNNQGYDDVSRLGEAAHWDRWAVVDARDVGVFALELSPEAIGQCTSTMWKTLGHTNAAMGLTLMRPHPPNPRQKLHILPALGFPSAA</sequence>
<dbReference type="RefSeq" id="XP_045283021.1">
    <property type="nucleotide sequence ID" value="XM_045436268.1"/>
</dbReference>
<dbReference type="AlphaFoldDB" id="C0P1D9"/>
<dbReference type="GeneID" id="69042235"/>
<dbReference type="InParanoid" id="C0P1D9"/>
<keyword evidence="2" id="KW-1185">Reference proteome</keyword>